<proteinExistence type="predicted"/>
<dbReference type="PANTHER" id="PTHR43747:SF4">
    <property type="entry name" value="FLAVIN-DEPENDENT TRYPTOPHAN HALOGENASE"/>
    <property type="match status" value="1"/>
</dbReference>
<sequence length="507" mass="56630">MTDMRIKRIVIAGGGTAGWMAAAACSKVLGGDCAIRLVESEEIGTVGVGEGTVPHLKLFNDLLGIGDVEFIRNTQGTFKLGVQFNDWARKGDSYIHGFGEIGHDISPLSFHQFWIKARQLGLAEDIGAYSLNTVAAPRGRFMPSAKDAPVNSPLANVAYAYHFDAGLYARFLRRYAEQRGVRRTEGKIASVELRPDDGFVSALVMESGERIEGELFIDCTGFRGLLIEQTLHTGFHDFSHWLPCDRAVAVGCERVGPPTPYTRSTAQKAGWQWRIPLQHRTGNGHVYCSAHMSDDEAAAVLLENLDGTPLGEPRLLRFTTGARKQTWNRNVVALGLAGGFLEPLESTSIYMIQSGIARLLDMMPQRDFSPVLIDRYNARSRFEYEHLRDFLILHYHANERDDSPFWQACREMALPPRLEENIRLFRDSGRFYRDGDELFVVPSWVQVMVGQRLMPRGYHPLVDQMSEKDLAGFMAGVRQVVNSCVDAMPMHQAFLDKVCPAQAMESA</sequence>
<protein>
    <submittedName>
        <fullName evidence="1">Tryptophan 7-halogenase</fullName>
    </submittedName>
</protein>
<accession>A0ABW8J7M7</accession>
<dbReference type="Pfam" id="PF04820">
    <property type="entry name" value="Trp_halogenase"/>
    <property type="match status" value="1"/>
</dbReference>
<organism evidence="1 2">
    <name type="scientific">Rhodanobacter hydrolyticus</name>
    <dbReference type="NCBI Taxonomy" id="2250595"/>
    <lineage>
        <taxon>Bacteria</taxon>
        <taxon>Pseudomonadati</taxon>
        <taxon>Pseudomonadota</taxon>
        <taxon>Gammaproteobacteria</taxon>
        <taxon>Lysobacterales</taxon>
        <taxon>Rhodanobacteraceae</taxon>
        <taxon>Rhodanobacter</taxon>
    </lineage>
</organism>
<keyword evidence="2" id="KW-1185">Reference proteome</keyword>
<evidence type="ECO:0000313" key="2">
    <source>
        <dbReference type="Proteomes" id="UP001620339"/>
    </source>
</evidence>
<dbReference type="PANTHER" id="PTHR43747">
    <property type="entry name" value="FAD-BINDING PROTEIN"/>
    <property type="match status" value="1"/>
</dbReference>
<reference evidence="1 2" key="1">
    <citation type="submission" date="2020-10" db="EMBL/GenBank/DDBJ databases">
        <title>Phylogeny of dyella-like bacteria.</title>
        <authorList>
            <person name="Fu J."/>
        </authorList>
    </citation>
    <scope>NUCLEOTIDE SEQUENCE [LARGE SCALE GENOMIC DNA]</scope>
    <source>
        <strain evidence="1 2">KACC 19113</strain>
    </source>
</reference>
<comment type="caution">
    <text evidence="1">The sequence shown here is derived from an EMBL/GenBank/DDBJ whole genome shotgun (WGS) entry which is preliminary data.</text>
</comment>
<name>A0ABW8J7M7_9GAMM</name>
<dbReference type="PROSITE" id="PS51257">
    <property type="entry name" value="PROKAR_LIPOPROTEIN"/>
    <property type="match status" value="1"/>
</dbReference>
<dbReference type="RefSeq" id="WP_404614905.1">
    <property type="nucleotide sequence ID" value="NZ_JADIKK010000008.1"/>
</dbReference>
<dbReference type="InterPro" id="IPR006905">
    <property type="entry name" value="Flavin_halogenase"/>
</dbReference>
<dbReference type="InterPro" id="IPR050816">
    <property type="entry name" value="Flavin-dep_Halogenase_NPB"/>
</dbReference>
<evidence type="ECO:0000313" key="1">
    <source>
        <dbReference type="EMBL" id="MFK2878290.1"/>
    </source>
</evidence>
<dbReference type="InterPro" id="IPR036188">
    <property type="entry name" value="FAD/NAD-bd_sf"/>
</dbReference>
<dbReference type="EMBL" id="JADIKK010000008">
    <property type="protein sequence ID" value="MFK2878290.1"/>
    <property type="molecule type" value="Genomic_DNA"/>
</dbReference>
<dbReference type="PIRSF" id="PIRSF011396">
    <property type="entry name" value="Trp_halogenase"/>
    <property type="match status" value="1"/>
</dbReference>
<dbReference type="SUPFAM" id="SSF51905">
    <property type="entry name" value="FAD/NAD(P)-binding domain"/>
    <property type="match status" value="1"/>
</dbReference>
<gene>
    <name evidence="1" type="ORF">ISP25_14530</name>
</gene>
<dbReference type="Gene3D" id="3.50.50.60">
    <property type="entry name" value="FAD/NAD(P)-binding domain"/>
    <property type="match status" value="1"/>
</dbReference>
<dbReference type="Proteomes" id="UP001620339">
    <property type="component" value="Unassembled WGS sequence"/>
</dbReference>
<dbReference type="InterPro" id="IPR033856">
    <property type="entry name" value="Trp_halogen"/>
</dbReference>